<dbReference type="STRING" id="1802315.A3F51_03505"/>
<proteinExistence type="predicted"/>
<protein>
    <submittedName>
        <fullName evidence="1">Uncharacterized protein</fullName>
    </submittedName>
</protein>
<comment type="caution">
    <text evidence="1">The sequence shown here is derived from an EMBL/GenBank/DDBJ whole genome shotgun (WGS) entry which is preliminary data.</text>
</comment>
<name>A0A1G2N108_9BACT</name>
<organism evidence="1 2">
    <name type="scientific">Candidatus Taylorbacteria bacterium RIFCSPHIGHO2_12_FULL_45_16</name>
    <dbReference type="NCBI Taxonomy" id="1802315"/>
    <lineage>
        <taxon>Bacteria</taxon>
        <taxon>Candidatus Tayloriibacteriota</taxon>
    </lineage>
</organism>
<dbReference type="Proteomes" id="UP000178089">
    <property type="component" value="Unassembled WGS sequence"/>
</dbReference>
<accession>A0A1G2N108</accession>
<gene>
    <name evidence="1" type="ORF">A3F51_03505</name>
</gene>
<sequence>MGHKLVIKNKKSCQFNLTNLYQEASGTGIFFYAVAVISSANGYISTNDIFLGDRIVPQNIRITNGEAAVNYATRKYNDPMTADPSVGVTKYLKMVNGELVEG</sequence>
<evidence type="ECO:0000313" key="1">
    <source>
        <dbReference type="EMBL" id="OHA29760.1"/>
    </source>
</evidence>
<evidence type="ECO:0000313" key="2">
    <source>
        <dbReference type="Proteomes" id="UP000178089"/>
    </source>
</evidence>
<dbReference type="EMBL" id="MHRT01000001">
    <property type="protein sequence ID" value="OHA29760.1"/>
    <property type="molecule type" value="Genomic_DNA"/>
</dbReference>
<reference evidence="1 2" key="1">
    <citation type="journal article" date="2016" name="Nat. Commun.">
        <title>Thousands of microbial genomes shed light on interconnected biogeochemical processes in an aquifer system.</title>
        <authorList>
            <person name="Anantharaman K."/>
            <person name="Brown C.T."/>
            <person name="Hug L.A."/>
            <person name="Sharon I."/>
            <person name="Castelle C.J."/>
            <person name="Probst A.J."/>
            <person name="Thomas B.C."/>
            <person name="Singh A."/>
            <person name="Wilkins M.J."/>
            <person name="Karaoz U."/>
            <person name="Brodie E.L."/>
            <person name="Williams K.H."/>
            <person name="Hubbard S.S."/>
            <person name="Banfield J.F."/>
        </authorList>
    </citation>
    <scope>NUCLEOTIDE SEQUENCE [LARGE SCALE GENOMIC DNA]</scope>
</reference>
<dbReference type="AlphaFoldDB" id="A0A1G2N108"/>